<feature type="domain" description="G5" evidence="4">
    <location>
        <begin position="1967"/>
        <end position="2049"/>
    </location>
</feature>
<dbReference type="InterPro" id="IPR011050">
    <property type="entry name" value="Pectin_lyase_fold/virulence"/>
</dbReference>
<dbReference type="InterPro" id="IPR041030">
    <property type="entry name" value="SHIRT"/>
</dbReference>
<dbReference type="InterPro" id="IPR005877">
    <property type="entry name" value="YSIRK_signal_dom"/>
</dbReference>
<feature type="domain" description="G5" evidence="4">
    <location>
        <begin position="1739"/>
        <end position="1818"/>
    </location>
</feature>
<dbReference type="Pfam" id="PF04650">
    <property type="entry name" value="YSIRK_signal"/>
    <property type="match status" value="1"/>
</dbReference>
<proteinExistence type="predicted"/>
<dbReference type="NCBIfam" id="TIGR01168">
    <property type="entry name" value="YSIRK_signal"/>
    <property type="match status" value="1"/>
</dbReference>
<evidence type="ECO:0000256" key="3">
    <source>
        <dbReference type="SAM" id="Phobius"/>
    </source>
</evidence>
<feature type="domain" description="G5" evidence="4">
    <location>
        <begin position="1459"/>
        <end position="1538"/>
    </location>
</feature>
<dbReference type="SUPFAM" id="SSF51126">
    <property type="entry name" value="Pectin lyase-like"/>
    <property type="match status" value="1"/>
</dbReference>
<sequence>MERKQRFSIKKLSIGVVSICIGFAFLTQGNSTVAAAENSVEVIISNATGEEETIPTQPTETPNNKESIQNTETTIQEEVTVNNTVERQTEAEKSTRTEQAVPESTTSQNDHLANTEDTTTTSSSTEISVNEVKLPTETTALYSPESSSKIETIDASLKAEQPNTSEGTTALRAATNTSPTTTVTGNDTAIQAIENGSIPQSKTIASLNAEEKQTLNNLILTNFETSADKVALLDVVKPKESLNTSDTMKYLVPLIKKVKADEKYKNLSDSEKVEEARKLALIEANKNLYEDASIEALAPEAKNTFQQLLAYNNDQLLTEKSGLTVETLKNNLSQLYRGVLYLQQQYSFEKDLPQTLVFTPHTIGNIQADQTSAYDRLMAYGGRITDKRSLALNLNQIQFNNRMIGQYTGTKSTAELVEKIAQSKGKDVNSYFTKQSQALIGTSPNISIFDLLKTNKPDYILPILSQGRGIYVAGTSNSLTLGLLDSYTDLYPELKNYSKERGVQQPTSTFFEKILTYQENWLTFLNSAKKDSTTIPFTLAVDTMNVYNETTKAHTWSPNEGTSAHSAVLNFFSPMNLWENYVRSGVGLGGVANGENMIKAYETRFMHSNLSGVALFTHEMTHTNDEARLFGGTYRKEGRRAGQGPEVYARGLFEVIDNTQNGVPGEYKPVFNLNTALTIADSPNRTQALTPQTSTEKLANYTKNLVDLVAYLEAVEARVALKSLAENELATYFNKVVQVPRNTTSNTSTTTTSLPSTNDAFLPYGQLTAAPLTKPTSINDLVDQDAVSGQFIPRGISPILTGLSHNQYDHVPLLESFYGASEAPSGNNTVGDISFKRHAYEILAWKGWDAFISYISNRYNSDSEAFKAILGNEYSDWASFKKAQYKRLEDKEPVNQLWQTSQLEKELETAIKADLAVLTTYRNSINSLLNSRSTVTQTQLDQAAQNASVARLATNVRKVKLDILNKALQFNNLEASIFEAPKQSDIIYVKNGGNGQGLTEDTPMGSLAEALQKATDGTIIKLVGNATERTPLVINKAVTIESDSSENAIIFNESIQISNNVTLRNLSIHALTESNVPGNIYIDGQVTMDNVSTLISNRQSDKRPSLIVGSSADATDKRESSLKILNTNETVFDKMTVQNTADIAIANGTQIKNGVEVTTPSPVTITSESNQVNKFQAPETNQVTLIFNGSKASNVELNHIANLILKYPSSISLSSQSITPIQQTLAIENGSRLNLGDLDVHFQSLTGDGILEFTDKGQLSIQDVSGHATIHFKRNDMDFSASDGKTFVAVASKKDGLSVKLKPLELNLEIDENGNYIYHQPYSASYYFDTEDSRVLPSEIDDLQPDDKESLDQAIPAPETITVEVPDGEGKWVFDKWELDSNSTTKRQFYTGYWRYTTSPQTTVRFEDVPFTTIYQADENRTAGEKETISSGKLGKAKITETEGSEPVREVLEKPQNEIVAVGTKPVVVSNILKYKTTTVEDPELPKGHTETVTQGKEGKEIITTTYTMDTKTGNITANTVTETIEPVEKVVKIGTKSSPQTTVRFEEIPFTTIYQADENRTAGEKETISSGKLGKVKITETEGSEPVREVLEKPQNEIVAVGTKPVVVTNILKYKTTTVEDPELPKGHTETVTQGKEGKEIITTTYTLDTKTGNITANTVTETIEPVEKVVKIGTKSSPQTTVRFEDVPFTVIYQADENRTAGEKETISSGKLGKAKITETEGSEPVREVLEKPQNEIVAVGTKPVVVTNVLKYKTTTVEDPELPKGHIETVTQGKEGKETITTTYTLDTVTGNITANTVTETIEPVEHVVKIGTKSSPQSTVRFEEIPFTVIYQADENRTAGEKETISSGKLGKAKITETEGSEPVREVLEKPQNEIVAVGTKPVVVSNILKYKTTTVEDPELPKGHTETVTQGKEGKEIITTTYTMDTKTGNITANTVTETIEPVEKVVKIGTLEIKVPETAPEQHIKPELKWSTTIIPIPFQTKYIVDNQLKQGEEIILVQGKDGQRQIIALINGAVVGRNNEEIISDTILLEPIEQVIKIGSRSTDNLPNKEEKPDTPNLVPILPPTLPTNEAIPTPMKLAETPKSIEYLSNRQHDAIVSPSQLQQTNGALLPKTGEQKENFLSRLGYIFLVSLGLGWAILPLLKTKKEK</sequence>
<feature type="compositionally biased region" description="Basic and acidic residues" evidence="2">
    <location>
        <begin position="87"/>
        <end position="96"/>
    </location>
</feature>
<keyword evidence="3" id="KW-1133">Transmembrane helix</keyword>
<gene>
    <name evidence="5" type="ORF">NOL11_00130</name>
</gene>
<dbReference type="Pfam" id="PF07501">
    <property type="entry name" value="G5"/>
    <property type="match status" value="9"/>
</dbReference>
<evidence type="ECO:0000256" key="2">
    <source>
        <dbReference type="SAM" id="MobiDB-lite"/>
    </source>
</evidence>
<evidence type="ECO:0000259" key="4">
    <source>
        <dbReference type="PROSITE" id="PS51109"/>
    </source>
</evidence>
<dbReference type="GO" id="GO:0008270">
    <property type="term" value="F:zinc ion binding"/>
    <property type="evidence" value="ECO:0007669"/>
    <property type="project" value="InterPro"/>
</dbReference>
<feature type="compositionally biased region" description="Polar residues" evidence="2">
    <location>
        <begin position="102"/>
        <end position="117"/>
    </location>
</feature>
<keyword evidence="3" id="KW-0812">Transmembrane</keyword>
<evidence type="ECO:0000313" key="6">
    <source>
        <dbReference type="Proteomes" id="UP001152877"/>
    </source>
</evidence>
<feature type="region of interest" description="Disordered" evidence="2">
    <location>
        <begin position="2049"/>
        <end position="2070"/>
    </location>
</feature>
<dbReference type="Pfam" id="PF18655">
    <property type="entry name" value="SHIRT"/>
    <property type="match status" value="1"/>
</dbReference>
<evidence type="ECO:0000313" key="5">
    <source>
        <dbReference type="EMBL" id="MDG4515384.1"/>
    </source>
</evidence>
<dbReference type="GO" id="GO:0005576">
    <property type="term" value="C:extracellular region"/>
    <property type="evidence" value="ECO:0007669"/>
    <property type="project" value="InterPro"/>
</dbReference>
<feature type="region of interest" description="Disordered" evidence="2">
    <location>
        <begin position="1422"/>
        <end position="1442"/>
    </location>
</feature>
<feature type="domain" description="G5" evidence="4">
    <location>
        <begin position="1599"/>
        <end position="1678"/>
    </location>
</feature>
<name>A0A9X4MQC3_STRSU</name>
<feature type="region of interest" description="Disordered" evidence="2">
    <location>
        <begin position="80"/>
        <end position="130"/>
    </location>
</feature>
<evidence type="ECO:0000256" key="1">
    <source>
        <dbReference type="ARBA" id="ARBA00022729"/>
    </source>
</evidence>
<dbReference type="GO" id="GO:0004222">
    <property type="term" value="F:metalloendopeptidase activity"/>
    <property type="evidence" value="ECO:0007669"/>
    <property type="project" value="InterPro"/>
</dbReference>
<dbReference type="RefSeq" id="WP_277944010.1">
    <property type="nucleotide sequence ID" value="NZ_JANFMI010000001.1"/>
</dbReference>
<feature type="domain" description="G5" evidence="4">
    <location>
        <begin position="1879"/>
        <end position="1958"/>
    </location>
</feature>
<reference evidence="5" key="1">
    <citation type="submission" date="2022-07" db="EMBL/GenBank/DDBJ databases">
        <title>Whole Genome Sequencing of Streptococcus suis.</title>
        <authorList>
            <person name="Dai X."/>
            <person name="Huang J."/>
            <person name="Wang L."/>
        </authorList>
    </citation>
    <scope>NUCLEOTIDE SEQUENCE</scope>
    <source>
        <strain evidence="5">HDJ11</strain>
    </source>
</reference>
<dbReference type="EMBL" id="JANFMI010000001">
    <property type="protein sequence ID" value="MDG4515384.1"/>
    <property type="molecule type" value="Genomic_DNA"/>
</dbReference>
<keyword evidence="1" id="KW-0732">Signal</keyword>
<feature type="transmembrane region" description="Helical" evidence="3">
    <location>
        <begin position="2131"/>
        <end position="2149"/>
    </location>
</feature>
<dbReference type="Pfam" id="PF07580">
    <property type="entry name" value="Peptidase_M26_C"/>
    <property type="match status" value="1"/>
</dbReference>
<dbReference type="InterPro" id="IPR011098">
    <property type="entry name" value="G5_dom"/>
</dbReference>
<dbReference type="Gene3D" id="2.20.230.10">
    <property type="entry name" value="Resuscitation-promoting factor rpfb"/>
    <property type="match status" value="9"/>
</dbReference>
<accession>A0A9X4MQC3</accession>
<dbReference type="SMART" id="SM01208">
    <property type="entry name" value="G5"/>
    <property type="match status" value="9"/>
</dbReference>
<feature type="region of interest" description="Disordered" evidence="2">
    <location>
        <begin position="46"/>
        <end position="66"/>
    </location>
</feature>
<organism evidence="5 6">
    <name type="scientific">Streptococcus suis</name>
    <dbReference type="NCBI Taxonomy" id="1307"/>
    <lineage>
        <taxon>Bacteria</taxon>
        <taxon>Bacillati</taxon>
        <taxon>Bacillota</taxon>
        <taxon>Bacilli</taxon>
        <taxon>Lactobacillales</taxon>
        <taxon>Streptococcaceae</taxon>
        <taxon>Streptococcus</taxon>
    </lineage>
</organism>
<keyword evidence="3" id="KW-0472">Membrane</keyword>
<protein>
    <submittedName>
        <fullName evidence="5">G5 domain-containing protein</fullName>
    </submittedName>
</protein>
<comment type="caution">
    <text evidence="5">The sequence shown here is derived from an EMBL/GenBank/DDBJ whole genome shotgun (WGS) entry which is preliminary data.</text>
</comment>
<dbReference type="InterPro" id="IPR011505">
    <property type="entry name" value="Peptidase_M26_C_dom"/>
</dbReference>
<dbReference type="PROSITE" id="PS51109">
    <property type="entry name" value="G5"/>
    <property type="match status" value="5"/>
</dbReference>
<dbReference type="Proteomes" id="UP001152877">
    <property type="component" value="Unassembled WGS sequence"/>
</dbReference>